<proteinExistence type="predicted"/>
<evidence type="ECO:0000313" key="1">
    <source>
        <dbReference type="EMBL" id="KAA9039410.1"/>
    </source>
</evidence>
<organism evidence="1 2">
    <name type="scientific">Ginsengibacter hankyongi</name>
    <dbReference type="NCBI Taxonomy" id="2607284"/>
    <lineage>
        <taxon>Bacteria</taxon>
        <taxon>Pseudomonadati</taxon>
        <taxon>Bacteroidota</taxon>
        <taxon>Chitinophagia</taxon>
        <taxon>Chitinophagales</taxon>
        <taxon>Chitinophagaceae</taxon>
        <taxon>Ginsengibacter</taxon>
    </lineage>
</organism>
<dbReference type="EMBL" id="VYQF01000002">
    <property type="protein sequence ID" value="KAA9039410.1"/>
    <property type="molecule type" value="Genomic_DNA"/>
</dbReference>
<protein>
    <submittedName>
        <fullName evidence="1">Uncharacterized protein</fullName>
    </submittedName>
</protein>
<accession>A0A5J5IGK5</accession>
<reference evidence="1 2" key="1">
    <citation type="submission" date="2019-09" db="EMBL/GenBank/DDBJ databases">
        <title>Draft genome sequence of Ginsengibacter sp. BR5-29.</title>
        <authorList>
            <person name="Im W.-T."/>
        </authorList>
    </citation>
    <scope>NUCLEOTIDE SEQUENCE [LARGE SCALE GENOMIC DNA]</scope>
    <source>
        <strain evidence="1 2">BR5-29</strain>
    </source>
</reference>
<keyword evidence="2" id="KW-1185">Reference proteome</keyword>
<name>A0A5J5IGK5_9BACT</name>
<evidence type="ECO:0000313" key="2">
    <source>
        <dbReference type="Proteomes" id="UP000326903"/>
    </source>
</evidence>
<gene>
    <name evidence="1" type="ORF">FW778_11340</name>
</gene>
<dbReference type="RefSeq" id="WP_150414821.1">
    <property type="nucleotide sequence ID" value="NZ_VYQF01000002.1"/>
</dbReference>
<dbReference type="Proteomes" id="UP000326903">
    <property type="component" value="Unassembled WGS sequence"/>
</dbReference>
<sequence length="373" mass="39502">MKKSQLFMIIIMIIFFVGQAKAAIWRVNNKSNYNGSTLYGENFGGSAAYPVFAQINQAVAFGIVNSGDTLHVEGSTTIYDFSTITKRLAIIGTGYLLTENQNTSNTTLETKLSRIVFNAGAESSQLVGVSVVSGGNVADATVYVNVNGVTVKRCRIDNGIEFGSGLVDIYILQNYFSNTIVSNALFTNGNVSFIPPTEITFNNNICRKTLVWGTPATNPTTFWPILQCNNNVFDGPDNLATTNLAFSTGEFKNNILMPVNAKVNISASAGVIAYNIGTLSTQFGTADNNVVVPAITSLFITSTSTDGAYQIANGSQANNTGSDGTDRGAFGGAAVINRYTLSGLAAIPAIYQITTTGATSTNLPVTISARTIK</sequence>
<dbReference type="AlphaFoldDB" id="A0A5J5IGK5"/>
<comment type="caution">
    <text evidence="1">The sequence shown here is derived from an EMBL/GenBank/DDBJ whole genome shotgun (WGS) entry which is preliminary data.</text>
</comment>